<feature type="region of interest" description="Disordered" evidence="1">
    <location>
        <begin position="641"/>
        <end position="782"/>
    </location>
</feature>
<feature type="compositionally biased region" description="Pro residues" evidence="1">
    <location>
        <begin position="696"/>
        <end position="706"/>
    </location>
</feature>
<feature type="compositionally biased region" description="Basic and acidic residues" evidence="1">
    <location>
        <begin position="138"/>
        <end position="151"/>
    </location>
</feature>
<keyword evidence="2" id="KW-0472">Membrane</keyword>
<dbReference type="GO" id="GO:0000993">
    <property type="term" value="F:RNA polymerase II complex binding"/>
    <property type="evidence" value="ECO:0007669"/>
    <property type="project" value="TreeGrafter"/>
</dbReference>
<feature type="domain" description="Schizont-infected cell agglutination extracellular alpha" evidence="4">
    <location>
        <begin position="10"/>
        <end position="148"/>
    </location>
</feature>
<feature type="domain" description="Schizont-infected cell agglutination C-terminal" evidence="3">
    <location>
        <begin position="1049"/>
        <end position="1174"/>
    </location>
</feature>
<dbReference type="Proteomes" id="UP000054561">
    <property type="component" value="Unassembled WGS sequence"/>
</dbReference>
<organism evidence="5 6">
    <name type="scientific">Plasmodium fragile</name>
    <dbReference type="NCBI Taxonomy" id="5857"/>
    <lineage>
        <taxon>Eukaryota</taxon>
        <taxon>Sar</taxon>
        <taxon>Alveolata</taxon>
        <taxon>Apicomplexa</taxon>
        <taxon>Aconoidasida</taxon>
        <taxon>Haemosporida</taxon>
        <taxon>Plasmodiidae</taxon>
        <taxon>Plasmodium</taxon>
        <taxon>Plasmodium (Plasmodium)</taxon>
    </lineage>
</organism>
<evidence type="ECO:0000259" key="4">
    <source>
        <dbReference type="Pfam" id="PF12887"/>
    </source>
</evidence>
<feature type="compositionally biased region" description="Basic and acidic residues" evidence="1">
    <location>
        <begin position="742"/>
        <end position="759"/>
    </location>
</feature>
<protein>
    <recommendedName>
        <fullName evidence="7">Schizont-infected cell agglutination C-terminal domain-containing protein</fullName>
    </recommendedName>
</protein>
<dbReference type="GeneID" id="24269617"/>
<dbReference type="PANTHER" id="PTHR12460">
    <property type="entry name" value="CYCLIN-DEPENDENT KINASE INHIBITOR-RELATED PROTEIN"/>
    <property type="match status" value="1"/>
</dbReference>
<feature type="compositionally biased region" description="Gly residues" evidence="1">
    <location>
        <begin position="335"/>
        <end position="348"/>
    </location>
</feature>
<feature type="compositionally biased region" description="Gly residues" evidence="1">
    <location>
        <begin position="710"/>
        <end position="721"/>
    </location>
</feature>
<feature type="region of interest" description="Disordered" evidence="1">
    <location>
        <begin position="796"/>
        <end position="1016"/>
    </location>
</feature>
<feature type="region of interest" description="Disordered" evidence="1">
    <location>
        <begin position="246"/>
        <end position="363"/>
    </location>
</feature>
<keyword evidence="2" id="KW-0812">Transmembrane</keyword>
<feature type="compositionally biased region" description="Basic and acidic residues" evidence="1">
    <location>
        <begin position="851"/>
        <end position="862"/>
    </location>
</feature>
<evidence type="ECO:0000313" key="6">
    <source>
        <dbReference type="Proteomes" id="UP000054561"/>
    </source>
</evidence>
<feature type="compositionally biased region" description="Pro residues" evidence="1">
    <location>
        <begin position="976"/>
        <end position="990"/>
    </location>
</feature>
<dbReference type="Pfam" id="PF12879">
    <property type="entry name" value="SICA_C"/>
    <property type="match status" value="1"/>
</dbReference>
<evidence type="ECO:0000313" key="5">
    <source>
        <dbReference type="EMBL" id="KJP86046.1"/>
    </source>
</evidence>
<feature type="compositionally biased region" description="Basic and acidic residues" evidence="1">
    <location>
        <begin position="349"/>
        <end position="363"/>
    </location>
</feature>
<dbReference type="OMA" id="FFTHEAS"/>
<feature type="compositionally biased region" description="Polar residues" evidence="1">
    <location>
        <begin position="931"/>
        <end position="951"/>
    </location>
</feature>
<feature type="region of interest" description="Disordered" evidence="1">
    <location>
        <begin position="1152"/>
        <end position="1193"/>
    </location>
</feature>
<keyword evidence="2" id="KW-1133">Transmembrane helix</keyword>
<dbReference type="EMBL" id="KQ001703">
    <property type="protein sequence ID" value="KJP86046.1"/>
    <property type="molecule type" value="Genomic_DNA"/>
</dbReference>
<dbReference type="Pfam" id="PF12887">
    <property type="entry name" value="SICA_alpha"/>
    <property type="match status" value="1"/>
</dbReference>
<feature type="region of interest" description="Disordered" evidence="1">
    <location>
        <begin position="138"/>
        <end position="161"/>
    </location>
</feature>
<proteinExistence type="predicted"/>
<dbReference type="InterPro" id="IPR024290">
    <property type="entry name" value="SICA_extracell_a"/>
</dbReference>
<feature type="compositionally biased region" description="Polar residues" evidence="1">
    <location>
        <begin position="902"/>
        <end position="912"/>
    </location>
</feature>
<evidence type="ECO:0000259" key="3">
    <source>
        <dbReference type="Pfam" id="PF12879"/>
    </source>
</evidence>
<feature type="compositionally biased region" description="Low complexity" evidence="1">
    <location>
        <begin position="916"/>
        <end position="930"/>
    </location>
</feature>
<name>A0A0D9QJY0_PLAFR</name>
<evidence type="ECO:0000256" key="2">
    <source>
        <dbReference type="SAM" id="Phobius"/>
    </source>
</evidence>
<feature type="compositionally biased region" description="Pro residues" evidence="1">
    <location>
        <begin position="723"/>
        <end position="734"/>
    </location>
</feature>
<feature type="compositionally biased region" description="Pro residues" evidence="1">
    <location>
        <begin position="261"/>
        <end position="271"/>
    </location>
</feature>
<feature type="compositionally biased region" description="Low complexity" evidence="1">
    <location>
        <begin position="641"/>
        <end position="653"/>
    </location>
</feature>
<evidence type="ECO:0000256" key="1">
    <source>
        <dbReference type="SAM" id="MobiDB-lite"/>
    </source>
</evidence>
<dbReference type="VEuPathDB" id="PlasmoDB:AK88_04303"/>
<feature type="compositionally biased region" description="Low complexity" evidence="1">
    <location>
        <begin position="324"/>
        <end position="334"/>
    </location>
</feature>
<reference evidence="5 6" key="1">
    <citation type="submission" date="2014-03" db="EMBL/GenBank/DDBJ databases">
        <title>The Genome Sequence of Plasmodium fragile nilgiri.</title>
        <authorList>
            <consortium name="The Broad Institute Genomics Platform"/>
            <consortium name="The Broad Institute Genome Sequencing Center for Infectious Disease"/>
            <person name="Neafsey D."/>
            <person name="Duraisingh M."/>
            <person name="Young S.K."/>
            <person name="Zeng Q."/>
            <person name="Gargeya S."/>
            <person name="Abouelleil A."/>
            <person name="Alvarado L."/>
            <person name="Chapman S.B."/>
            <person name="Gainer-Dewar J."/>
            <person name="Goldberg J."/>
            <person name="Griggs A."/>
            <person name="Gujja S."/>
            <person name="Hansen M."/>
            <person name="Howarth C."/>
            <person name="Imamovic A."/>
            <person name="Larimer J."/>
            <person name="Pearson M."/>
            <person name="Poon T.W."/>
            <person name="Priest M."/>
            <person name="Roberts A."/>
            <person name="Saif S."/>
            <person name="Shea T."/>
            <person name="Sykes S."/>
            <person name="Wortman J."/>
            <person name="Nusbaum C."/>
            <person name="Birren B."/>
        </authorList>
    </citation>
    <scope>NUCLEOTIDE SEQUENCE [LARGE SCALE GENOMIC DNA]</scope>
    <source>
        <strain evidence="6">nilgiri</strain>
    </source>
</reference>
<sequence>MEYVQKLFWTNVTGMWQKFKEHMEDARDDAMIELMCNTDHTKDAGGESEDTFSDKDKAVCWLALKALFFKHAIKLHVTTIATEHLGNTAAADGVMPYMKCILVNIFMKKIVGEKCLDTTGARQAFLAAQGLVREGKKAEPNMACEKADRKDGRRQKSQKTEDWNLGEIMTRWLQRNIGYLRDGEVGVLGQECTVQRDKTAEHIKQEANKKIEDLGKEIENTVKEILKEIDKSPEGTSMDDILKQLKDSTSPAPTDKDHVARPPPPPPPSGPSMPSSPDGRGREGAGESGTAQTVSKPAPANTQPVKPVHSTSAKPVAATPPDQGTKNTVTTTATSGGGGKPGDATPGGGKEKAPKAKTGTEDNCEWRSVMDKGHSGLHVMGRYSNEEWTRVKNVLDDFATHMQNYEKYMEQLGANCNNAYWEDFTKGIYEDGQRVADMVRCRLMSGALWFANTQGIDGKGRGNDAERESYERLRCEVANVFGHLLRTTYCPKQNTWKRGIEYAYTAMRNMGKNQDGTPVATELAGPVVERTCNICGYEGSRTKPGIINGDIAQLLVQQGIMGELTQIERQMPCAKDWKQYIRDSATKGDSIKDILTERGIQEVEKVKEDIKRKTKQVIETAQDKVQQEIAKAAAKPIATKTEALKPQAAKPAAVKPPPKSQPPEKTEEPPAAPAAPAGSPGRSDQAAEDTRVPAAGPVPQPPPAAPPGTGADGSGTPGQGPGQQPPPAPEPARPAAPAGETVDGKEETKDKTAEGKDLKIGSALDNDTKNPPGTGAVCPHESDNIDALTSCLDKMEQPKIHSVDDNDETDQYRGKGPVGIPGSTRVIDISKGTSPDISGAPPGAHYTTSVRENHTKGKEKSDGSSTPTELDPKSSVAAEPAAEVPTKPEVSKVTPGSEGATGVTSTEVSAQPQGKAAPEGGEGTPAASAPKTGSSDDTITPPKDSTSNDKTQGSEHPASAAGPDPGVAVIDGGNDDPPPLNPPKPKPNPNPDQAGSSGGEGKGGGDVGGTQLVTPSVRPGVTWEDIKPYTPEIIPAVVGIGIIAFFLWKYFAYLAKRRRKFRTVRDVPSPPLDEEILDHLQRGAPPPDYGYTIVRDRRPGTLPDRRRRQPRVNRRTIIELHLEVLNECEAAEWENVKDNYWQILVQEFMGDGNGHSGSPDTAIPNEGLPGNNVPSTESDGIDRCPPNAKDPDRWSCMDTIQLDEEQHSYPCPYSPGNEIPALDRTKWIPWIEHNKYLLRQCTGETWFLQLKAEWKQYQHQYAANEDNGQRALGAPGNIPYTERKKLDLWKEWVAQQHRQMSVHREEVGSNTYWRISRRQL</sequence>
<feature type="compositionally biased region" description="Polar residues" evidence="1">
    <location>
        <begin position="289"/>
        <end position="313"/>
    </location>
</feature>
<feature type="transmembrane region" description="Helical" evidence="2">
    <location>
        <begin position="1033"/>
        <end position="1055"/>
    </location>
</feature>
<keyword evidence="6" id="KW-1185">Reference proteome</keyword>
<dbReference type="PANTHER" id="PTHR12460:SF0">
    <property type="entry name" value="CID DOMAIN-CONTAINING PROTEIN-RELATED"/>
    <property type="match status" value="1"/>
</dbReference>
<dbReference type="RefSeq" id="XP_012337336.1">
    <property type="nucleotide sequence ID" value="XM_012481913.1"/>
</dbReference>
<dbReference type="InterPro" id="IPR024288">
    <property type="entry name" value="SICA_C"/>
</dbReference>
<gene>
    <name evidence="5" type="ORF">AK88_04303</name>
</gene>
<dbReference type="GO" id="GO:0031124">
    <property type="term" value="P:mRNA 3'-end processing"/>
    <property type="evidence" value="ECO:0007669"/>
    <property type="project" value="TreeGrafter"/>
</dbReference>
<evidence type="ECO:0008006" key="7">
    <source>
        <dbReference type="Google" id="ProtNLM"/>
    </source>
</evidence>
<accession>A0A0D9QJY0</accession>
<feature type="compositionally biased region" description="Gly residues" evidence="1">
    <location>
        <begin position="996"/>
        <end position="1008"/>
    </location>
</feature>